<dbReference type="RefSeq" id="WP_152941580.1">
    <property type="nucleotide sequence ID" value="NZ_CP045482.1"/>
</dbReference>
<feature type="transmembrane region" description="Helical" evidence="1">
    <location>
        <begin position="272"/>
        <end position="288"/>
    </location>
</feature>
<evidence type="ECO:0000313" key="4">
    <source>
        <dbReference type="Proteomes" id="UP000426328"/>
    </source>
</evidence>
<keyword evidence="4" id="KW-1185">Reference proteome</keyword>
<dbReference type="GeneID" id="42779536"/>
<evidence type="ECO:0000256" key="1">
    <source>
        <dbReference type="SAM" id="Phobius"/>
    </source>
</evidence>
<name>A0A650CVF8_ACIAM</name>
<dbReference type="EMBL" id="CP045482">
    <property type="protein sequence ID" value="QGR21829.1"/>
    <property type="molecule type" value="Genomic_DNA"/>
</dbReference>
<feature type="transmembrane region" description="Helical" evidence="1">
    <location>
        <begin position="239"/>
        <end position="260"/>
    </location>
</feature>
<organism evidence="3 4">
    <name type="scientific">Acidianus ambivalens</name>
    <name type="common">Desulfurolobus ambivalens</name>
    <dbReference type="NCBI Taxonomy" id="2283"/>
    <lineage>
        <taxon>Archaea</taxon>
        <taxon>Thermoproteota</taxon>
        <taxon>Thermoprotei</taxon>
        <taxon>Sulfolobales</taxon>
        <taxon>Sulfolobaceae</taxon>
        <taxon>Acidianus</taxon>
    </lineage>
</organism>
<feature type="transmembrane region" description="Helical" evidence="1">
    <location>
        <begin position="150"/>
        <end position="169"/>
    </location>
</feature>
<feature type="transmembrane region" description="Helical" evidence="1">
    <location>
        <begin position="210"/>
        <end position="233"/>
    </location>
</feature>
<dbReference type="EMBL" id="WHYS01000002">
    <property type="protein sequence ID" value="MQL55585.1"/>
    <property type="molecule type" value="Genomic_DNA"/>
</dbReference>
<dbReference type="Proteomes" id="UP000474054">
    <property type="component" value="Unassembled WGS sequence"/>
</dbReference>
<reference evidence="2 5" key="1">
    <citation type="submission" date="2019-10" db="EMBL/GenBank/DDBJ databases">
        <title>Comparative genomics of sulfur disproportionating microorganisms.</title>
        <authorList>
            <person name="Ward L.M."/>
            <person name="Bertran E."/>
            <person name="Johnston D."/>
        </authorList>
    </citation>
    <scope>NUCLEOTIDE SEQUENCE [LARGE SCALE GENOMIC DNA]</scope>
    <source>
        <strain evidence="2 5">DSM 3772</strain>
    </source>
</reference>
<keyword evidence="1" id="KW-0472">Membrane</keyword>
<feature type="transmembrane region" description="Helical" evidence="1">
    <location>
        <begin position="6"/>
        <end position="24"/>
    </location>
</feature>
<keyword evidence="1" id="KW-1133">Transmembrane helix</keyword>
<keyword evidence="1" id="KW-0812">Transmembrane</keyword>
<reference evidence="3 4" key="2">
    <citation type="submission" date="2019-10" db="EMBL/GenBank/DDBJ databases">
        <title>Genome Sequences from Six Type Strain Members of the Archaeal Family Sulfolobaceae: Acidianus ambivalens, Acidianus infernus, Metallosphaera prunae, Stygiolobus azoricus, Sulfolobus metallicus, and Sulfurisphaera ohwakuensis.</title>
        <authorList>
            <person name="Counts J.A."/>
            <person name="Kelly R.M."/>
        </authorList>
    </citation>
    <scope>NUCLEOTIDE SEQUENCE [LARGE SCALE GENOMIC DNA]</scope>
    <source>
        <strain evidence="3 4">LEI 10</strain>
    </source>
</reference>
<evidence type="ECO:0000313" key="3">
    <source>
        <dbReference type="EMBL" id="QGR21829.1"/>
    </source>
</evidence>
<proteinExistence type="predicted"/>
<feature type="transmembrane region" description="Helical" evidence="1">
    <location>
        <begin position="60"/>
        <end position="86"/>
    </location>
</feature>
<dbReference type="Proteomes" id="UP000426328">
    <property type="component" value="Chromosome"/>
</dbReference>
<feature type="transmembrane region" description="Helical" evidence="1">
    <location>
        <begin position="175"/>
        <end position="198"/>
    </location>
</feature>
<dbReference type="AlphaFoldDB" id="A0A650CVF8"/>
<gene>
    <name evidence="3" type="ORF">D1866_07320</name>
    <name evidence="2" type="ORF">GFB69_07500</name>
</gene>
<evidence type="ECO:0008006" key="6">
    <source>
        <dbReference type="Google" id="ProtNLM"/>
    </source>
</evidence>
<evidence type="ECO:0000313" key="2">
    <source>
        <dbReference type="EMBL" id="MQL55585.1"/>
    </source>
</evidence>
<evidence type="ECO:0000313" key="5">
    <source>
        <dbReference type="Proteomes" id="UP000474054"/>
    </source>
</evidence>
<sequence length="289" mass="32457">MFVYYLIEAILSILGFYIGSELIVKGGKEIIHQGFMLGALSVLPELIVLSNLLFHKNFYLALSSFFITALTIYTLGVAIVNVSVFLKWRKRRISIVNFEERRIILVIMGILLSIFILQKINLEIGIISLFILSYYLILRLHEVKFSVRSLLFMLSGIMILWIASNNLVFMSSKFLPSWTFTIFLFPIVLNIQDIIVAIKGSLSSPELGPQMTLSFIVETIILSAFTLSLAGLLGGFEGVFIGINYSLLALILVSVTMFILFNNNNLSIKESIVLLSMYSLVPISILLHA</sequence>
<feature type="transmembrane region" description="Helical" evidence="1">
    <location>
        <begin position="122"/>
        <end position="138"/>
    </location>
</feature>
<accession>A0A650CVF8</accession>
<dbReference type="KEGG" id="aamb:D1866_07320"/>
<protein>
    <recommendedName>
        <fullName evidence="6">Sodium:calcium antiporter</fullName>
    </recommendedName>
</protein>